<keyword evidence="4" id="KW-0812">Transmembrane</keyword>
<feature type="transmembrane region" description="Helical" evidence="4">
    <location>
        <begin position="384"/>
        <end position="408"/>
    </location>
</feature>
<protein>
    <submittedName>
        <fullName evidence="6">Major facilitator superfamily domain-containing protein</fullName>
    </submittedName>
</protein>
<feature type="transmembrane region" description="Helical" evidence="4">
    <location>
        <begin position="320"/>
        <end position="338"/>
    </location>
</feature>
<feature type="transmembrane region" description="Helical" evidence="4">
    <location>
        <begin position="67"/>
        <end position="86"/>
    </location>
</feature>
<keyword evidence="4" id="KW-0472">Membrane</keyword>
<organism evidence="6 7">
    <name type="scientific">Stachybotrys elegans</name>
    <dbReference type="NCBI Taxonomy" id="80388"/>
    <lineage>
        <taxon>Eukaryota</taxon>
        <taxon>Fungi</taxon>
        <taxon>Dikarya</taxon>
        <taxon>Ascomycota</taxon>
        <taxon>Pezizomycotina</taxon>
        <taxon>Sordariomycetes</taxon>
        <taxon>Hypocreomycetidae</taxon>
        <taxon>Hypocreales</taxon>
        <taxon>Stachybotryaceae</taxon>
        <taxon>Stachybotrys</taxon>
    </lineage>
</organism>
<dbReference type="SUPFAM" id="SSF103473">
    <property type="entry name" value="MFS general substrate transporter"/>
    <property type="match status" value="1"/>
</dbReference>
<comment type="caution">
    <text evidence="6">The sequence shown here is derived from an EMBL/GenBank/DDBJ whole genome shotgun (WGS) entry which is preliminary data.</text>
</comment>
<feature type="transmembrane region" description="Helical" evidence="4">
    <location>
        <begin position="358"/>
        <end position="378"/>
    </location>
</feature>
<dbReference type="AlphaFoldDB" id="A0A8K0SD80"/>
<dbReference type="PANTHER" id="PTHR11360">
    <property type="entry name" value="MONOCARBOXYLATE TRANSPORTER"/>
    <property type="match status" value="1"/>
</dbReference>
<proteinExistence type="inferred from homology"/>
<evidence type="ECO:0000256" key="4">
    <source>
        <dbReference type="SAM" id="Phobius"/>
    </source>
</evidence>
<gene>
    <name evidence="6" type="ORF">B0I35DRAFT_446580</name>
</gene>
<feature type="transmembrane region" description="Helical" evidence="4">
    <location>
        <begin position="93"/>
        <end position="113"/>
    </location>
</feature>
<evidence type="ECO:0000259" key="5">
    <source>
        <dbReference type="PROSITE" id="PS50850"/>
    </source>
</evidence>
<dbReference type="GO" id="GO:0016020">
    <property type="term" value="C:membrane"/>
    <property type="evidence" value="ECO:0007669"/>
    <property type="project" value="UniProtKB-SubCell"/>
</dbReference>
<feature type="transmembrane region" description="Helical" evidence="4">
    <location>
        <begin position="229"/>
        <end position="252"/>
    </location>
</feature>
<evidence type="ECO:0000313" key="6">
    <source>
        <dbReference type="EMBL" id="KAH7303543.1"/>
    </source>
</evidence>
<dbReference type="PROSITE" id="PS50850">
    <property type="entry name" value="MFS"/>
    <property type="match status" value="1"/>
</dbReference>
<dbReference type="OrthoDB" id="6499973at2759"/>
<keyword evidence="4" id="KW-1133">Transmembrane helix</keyword>
<sequence>MSCIERFDGEEKQPSPSATSPPPDGGVAAWTQAALMHLVFFNTWGVTNGFGVFQEYYSNTLGQSPSAISWIGSVQVFLLFLVGVVAGRASDAGHFRVIFALGVLLQLLGIFMTSLCTTYWQIFLAQAVCMGLGNGLTFTTSLSVVSSYFSEKRAIAVGIGAAGSGTGSLVYPTIIDQLLNRGKLGFPATIRIMGLVMLATYIPCLLFFRQRLPPRKSGRLVEISALREMPFVFFTLGQFFNFWGLYFAFFYIGTFARDRIGVSQPIKLVILLNGVGIIGRVVPNIIADRKTGMLNLIIPLSFSSSILVFCWAGIHSETGLYVFTILYGFIAAALQSLYPAAATTMSPQPDRTGSRVGLIFSIVSFATLTGPAICGALIEQGDGMYLHAQIFSGLSIFLGGCMAVAARVTKAGLIWMKI</sequence>
<evidence type="ECO:0000256" key="2">
    <source>
        <dbReference type="ARBA" id="ARBA00006727"/>
    </source>
</evidence>
<accession>A0A8K0SD80</accession>
<dbReference type="Gene3D" id="1.20.1250.20">
    <property type="entry name" value="MFS general substrate transporter like domains"/>
    <property type="match status" value="1"/>
</dbReference>
<evidence type="ECO:0000256" key="1">
    <source>
        <dbReference type="ARBA" id="ARBA00004141"/>
    </source>
</evidence>
<evidence type="ECO:0000313" key="7">
    <source>
        <dbReference type="Proteomes" id="UP000813444"/>
    </source>
</evidence>
<reference evidence="6" key="1">
    <citation type="journal article" date="2021" name="Nat. Commun.">
        <title>Genetic determinants of endophytism in the Arabidopsis root mycobiome.</title>
        <authorList>
            <person name="Mesny F."/>
            <person name="Miyauchi S."/>
            <person name="Thiergart T."/>
            <person name="Pickel B."/>
            <person name="Atanasova L."/>
            <person name="Karlsson M."/>
            <person name="Huettel B."/>
            <person name="Barry K.W."/>
            <person name="Haridas S."/>
            <person name="Chen C."/>
            <person name="Bauer D."/>
            <person name="Andreopoulos W."/>
            <person name="Pangilinan J."/>
            <person name="LaButti K."/>
            <person name="Riley R."/>
            <person name="Lipzen A."/>
            <person name="Clum A."/>
            <person name="Drula E."/>
            <person name="Henrissat B."/>
            <person name="Kohler A."/>
            <person name="Grigoriev I.V."/>
            <person name="Martin F.M."/>
            <person name="Hacquard S."/>
        </authorList>
    </citation>
    <scope>NUCLEOTIDE SEQUENCE</scope>
    <source>
        <strain evidence="6">MPI-CAGE-CH-0235</strain>
    </source>
</reference>
<dbReference type="GO" id="GO:0022857">
    <property type="term" value="F:transmembrane transporter activity"/>
    <property type="evidence" value="ECO:0007669"/>
    <property type="project" value="InterPro"/>
</dbReference>
<feature type="region of interest" description="Disordered" evidence="3">
    <location>
        <begin position="1"/>
        <end position="24"/>
    </location>
</feature>
<feature type="transmembrane region" description="Helical" evidence="4">
    <location>
        <begin position="186"/>
        <end position="208"/>
    </location>
</feature>
<evidence type="ECO:0000256" key="3">
    <source>
        <dbReference type="SAM" id="MobiDB-lite"/>
    </source>
</evidence>
<dbReference type="InterPro" id="IPR050327">
    <property type="entry name" value="Proton-linked_MCT"/>
</dbReference>
<feature type="transmembrane region" description="Helical" evidence="4">
    <location>
        <begin position="154"/>
        <end position="174"/>
    </location>
</feature>
<feature type="transmembrane region" description="Helical" evidence="4">
    <location>
        <begin position="294"/>
        <end position="314"/>
    </location>
</feature>
<comment type="subcellular location">
    <subcellularLocation>
        <location evidence="1">Membrane</location>
        <topology evidence="1">Multi-pass membrane protein</topology>
    </subcellularLocation>
</comment>
<comment type="similarity">
    <text evidence="2">Belongs to the major facilitator superfamily. Monocarboxylate porter (TC 2.A.1.13) family.</text>
</comment>
<dbReference type="Proteomes" id="UP000813444">
    <property type="component" value="Unassembled WGS sequence"/>
</dbReference>
<dbReference type="InterPro" id="IPR020846">
    <property type="entry name" value="MFS_dom"/>
</dbReference>
<name>A0A8K0SD80_9HYPO</name>
<feature type="domain" description="Major facilitator superfamily (MFS) profile" evidence="5">
    <location>
        <begin position="29"/>
        <end position="418"/>
    </location>
</feature>
<dbReference type="Pfam" id="PF07690">
    <property type="entry name" value="MFS_1"/>
    <property type="match status" value="1"/>
</dbReference>
<dbReference type="InterPro" id="IPR036259">
    <property type="entry name" value="MFS_trans_sf"/>
</dbReference>
<feature type="transmembrane region" description="Helical" evidence="4">
    <location>
        <begin position="264"/>
        <end position="282"/>
    </location>
</feature>
<dbReference type="InterPro" id="IPR011701">
    <property type="entry name" value="MFS"/>
</dbReference>
<dbReference type="EMBL" id="JAGPNK010000032">
    <property type="protein sequence ID" value="KAH7303543.1"/>
    <property type="molecule type" value="Genomic_DNA"/>
</dbReference>
<feature type="compositionally biased region" description="Basic and acidic residues" evidence="3">
    <location>
        <begin position="1"/>
        <end position="13"/>
    </location>
</feature>
<keyword evidence="7" id="KW-1185">Reference proteome</keyword>
<feature type="transmembrane region" description="Helical" evidence="4">
    <location>
        <begin position="119"/>
        <end position="142"/>
    </location>
</feature>
<dbReference type="PANTHER" id="PTHR11360:SF130">
    <property type="entry name" value="MAJOR FACILITATOR SUPERFAMILY (MFS) PROFILE DOMAIN-CONTAINING PROTEIN-RELATED"/>
    <property type="match status" value="1"/>
</dbReference>